<evidence type="ECO:0000259" key="7">
    <source>
        <dbReference type="Pfam" id="PF01726"/>
    </source>
</evidence>
<evidence type="ECO:0000313" key="9">
    <source>
        <dbReference type="Proteomes" id="UP001165422"/>
    </source>
</evidence>
<dbReference type="EMBL" id="JAJJPB010000050">
    <property type="protein sequence ID" value="MCC9296782.1"/>
    <property type="molecule type" value="Genomic_DNA"/>
</dbReference>
<evidence type="ECO:0000256" key="5">
    <source>
        <dbReference type="ARBA" id="ARBA00023163"/>
    </source>
</evidence>
<keyword evidence="1" id="KW-0678">Repressor</keyword>
<evidence type="ECO:0000256" key="4">
    <source>
        <dbReference type="ARBA" id="ARBA00023125"/>
    </source>
</evidence>
<dbReference type="SUPFAM" id="SSF46785">
    <property type="entry name" value="Winged helix' DNA-binding domain"/>
    <property type="match status" value="1"/>
</dbReference>
<gene>
    <name evidence="8" type="primary">lexA</name>
    <name evidence="8" type="ORF">LN736_18265</name>
</gene>
<sequence>MSDTKKINQLKIYEFIKSYIEERDYSPSVREICKAVGVNSTSTVHNYLNALEKDSLIKRDPFKPRTIRIPKNSSNKKKMVNIPIIDSIIIGDSIFSPENIKGSLPIPVDYTENMNNLFIIKAYDESMAKIKILIGDMVIFEKTDHVENGEIASVLLDNKIVMGRFFKKENYIKLQPESTSMKPIIIVNYIIIGKLVGTGRFFT</sequence>
<dbReference type="PANTHER" id="PTHR33516:SF2">
    <property type="entry name" value="LEXA REPRESSOR-RELATED"/>
    <property type="match status" value="1"/>
</dbReference>
<keyword evidence="8" id="KW-0378">Hydrolase</keyword>
<evidence type="ECO:0000259" key="6">
    <source>
        <dbReference type="Pfam" id="PF00717"/>
    </source>
</evidence>
<organism evidence="8 9">
    <name type="scientific">Clostridium aromativorans</name>
    <dbReference type="NCBI Taxonomy" id="2836848"/>
    <lineage>
        <taxon>Bacteria</taxon>
        <taxon>Bacillati</taxon>
        <taxon>Bacillota</taxon>
        <taxon>Clostridia</taxon>
        <taxon>Eubacteriales</taxon>
        <taxon>Clostridiaceae</taxon>
        <taxon>Clostridium</taxon>
    </lineage>
</organism>
<dbReference type="SUPFAM" id="SSF51306">
    <property type="entry name" value="LexA/Signal peptidase"/>
    <property type="match status" value="1"/>
</dbReference>
<dbReference type="Gene3D" id="1.10.10.10">
    <property type="entry name" value="Winged helix-like DNA-binding domain superfamily/Winged helix DNA-binding domain"/>
    <property type="match status" value="1"/>
</dbReference>
<protein>
    <submittedName>
        <fullName evidence="8">Transcriptional repressor LexA</fullName>
        <ecNumber evidence="8">3.4.21.88</ecNumber>
    </submittedName>
</protein>
<dbReference type="InterPro" id="IPR015927">
    <property type="entry name" value="Peptidase_S24_S26A/B/C"/>
</dbReference>
<evidence type="ECO:0000313" key="8">
    <source>
        <dbReference type="EMBL" id="MCC9296782.1"/>
    </source>
</evidence>
<dbReference type="EC" id="3.4.21.88" evidence="8"/>
<dbReference type="InterPro" id="IPR006200">
    <property type="entry name" value="LexA"/>
</dbReference>
<keyword evidence="4" id="KW-0238">DNA-binding</keyword>
<name>A0ABS8NAE7_9CLOT</name>
<feature type="domain" description="LexA repressor DNA-binding" evidence="7">
    <location>
        <begin position="9"/>
        <end position="66"/>
    </location>
</feature>
<keyword evidence="9" id="KW-1185">Reference proteome</keyword>
<evidence type="ECO:0000256" key="3">
    <source>
        <dbReference type="ARBA" id="ARBA00023015"/>
    </source>
</evidence>
<dbReference type="InterPro" id="IPR036286">
    <property type="entry name" value="LexA/Signal_pep-like_sf"/>
</dbReference>
<reference evidence="8" key="1">
    <citation type="submission" date="2021-11" db="EMBL/GenBank/DDBJ databases">
        <authorList>
            <person name="Qingchun L."/>
            <person name="Dong Z."/>
            <person name="Zongwei Q."/>
            <person name="Jia Z."/>
            <person name="Duotao L."/>
        </authorList>
    </citation>
    <scope>NUCLEOTIDE SEQUENCE</scope>
    <source>
        <strain evidence="8">WLY-B-L2</strain>
    </source>
</reference>
<dbReference type="InterPro" id="IPR036388">
    <property type="entry name" value="WH-like_DNA-bd_sf"/>
</dbReference>
<dbReference type="GO" id="GO:0004252">
    <property type="term" value="F:serine-type endopeptidase activity"/>
    <property type="evidence" value="ECO:0007669"/>
    <property type="project" value="UniProtKB-EC"/>
</dbReference>
<accession>A0ABS8NAE7</accession>
<dbReference type="Gene3D" id="2.10.109.10">
    <property type="entry name" value="Umud Fragment, subunit A"/>
    <property type="match status" value="1"/>
</dbReference>
<dbReference type="InterPro" id="IPR036390">
    <property type="entry name" value="WH_DNA-bd_sf"/>
</dbReference>
<evidence type="ECO:0000256" key="2">
    <source>
        <dbReference type="ARBA" id="ARBA00022705"/>
    </source>
</evidence>
<dbReference type="NCBIfam" id="TIGR00498">
    <property type="entry name" value="lexA"/>
    <property type="match status" value="1"/>
</dbReference>
<keyword evidence="5" id="KW-0804">Transcription</keyword>
<evidence type="ECO:0000256" key="1">
    <source>
        <dbReference type="ARBA" id="ARBA00022491"/>
    </source>
</evidence>
<dbReference type="Pfam" id="PF00717">
    <property type="entry name" value="Peptidase_S24"/>
    <property type="match status" value="1"/>
</dbReference>
<dbReference type="Proteomes" id="UP001165422">
    <property type="component" value="Unassembled WGS sequence"/>
</dbReference>
<feature type="domain" description="Peptidase S24/S26A/S26B/S26C" evidence="6">
    <location>
        <begin position="83"/>
        <end position="196"/>
    </location>
</feature>
<dbReference type="InterPro" id="IPR006199">
    <property type="entry name" value="LexA_DNA-bd_dom"/>
</dbReference>
<proteinExistence type="predicted"/>
<keyword evidence="2" id="KW-0235">DNA replication</keyword>
<keyword evidence="3" id="KW-0805">Transcription regulation</keyword>
<comment type="caution">
    <text evidence="8">The sequence shown here is derived from an EMBL/GenBank/DDBJ whole genome shotgun (WGS) entry which is preliminary data.</text>
</comment>
<dbReference type="RefSeq" id="WP_150358536.1">
    <property type="nucleotide sequence ID" value="NZ_JAJJPB010000050.1"/>
</dbReference>
<dbReference type="InterPro" id="IPR050077">
    <property type="entry name" value="LexA_repressor"/>
</dbReference>
<dbReference type="Pfam" id="PF01726">
    <property type="entry name" value="LexA_DNA_bind"/>
    <property type="match status" value="1"/>
</dbReference>
<dbReference type="PANTHER" id="PTHR33516">
    <property type="entry name" value="LEXA REPRESSOR"/>
    <property type="match status" value="1"/>
</dbReference>